<dbReference type="RefSeq" id="WP_340348406.1">
    <property type="nucleotide sequence ID" value="NZ_JBBKZT010000042.1"/>
</dbReference>
<proteinExistence type="predicted"/>
<gene>
    <name evidence="1" type="ORF">WKW82_37965</name>
</gene>
<dbReference type="Proteomes" id="UP001385892">
    <property type="component" value="Unassembled WGS sequence"/>
</dbReference>
<protein>
    <submittedName>
        <fullName evidence="1">Uncharacterized protein</fullName>
    </submittedName>
</protein>
<name>A0ABU8X0C3_9BURK</name>
<keyword evidence="2" id="KW-1185">Reference proteome</keyword>
<comment type="caution">
    <text evidence="1">The sequence shown here is derived from an EMBL/GenBank/DDBJ whole genome shotgun (WGS) entry which is preliminary data.</text>
</comment>
<accession>A0ABU8X0C3</accession>
<reference evidence="1 2" key="1">
    <citation type="submission" date="2024-03" db="EMBL/GenBank/DDBJ databases">
        <title>Novel species of the genus Variovorax.</title>
        <authorList>
            <person name="Liu Q."/>
            <person name="Xin Y.-H."/>
        </authorList>
    </citation>
    <scope>NUCLEOTIDE SEQUENCE [LARGE SCALE GENOMIC DNA]</scope>
    <source>
        <strain evidence="1 2">KACC 18900</strain>
    </source>
</reference>
<evidence type="ECO:0000313" key="1">
    <source>
        <dbReference type="EMBL" id="MEJ8852458.1"/>
    </source>
</evidence>
<organism evidence="1 2">
    <name type="scientific">Variovorax rhizosphaerae</name>
    <dbReference type="NCBI Taxonomy" id="1836200"/>
    <lineage>
        <taxon>Bacteria</taxon>
        <taxon>Pseudomonadati</taxon>
        <taxon>Pseudomonadota</taxon>
        <taxon>Betaproteobacteria</taxon>
        <taxon>Burkholderiales</taxon>
        <taxon>Comamonadaceae</taxon>
        <taxon>Variovorax</taxon>
    </lineage>
</organism>
<sequence length="148" mass="16464">MGMSSKVYLIAALNAPQELAAAAFMRMLRQESPARLPDFAGQRVRQASVTVELVDRTPLRVVHRTFSILDIGADGLLDVARLNTQQFARMANFMAPDSKTPGTRVPIVEAADRFIARGGYWQPDDLLLHRIDATALGHLPCRRVRVLR</sequence>
<evidence type="ECO:0000313" key="2">
    <source>
        <dbReference type="Proteomes" id="UP001385892"/>
    </source>
</evidence>
<dbReference type="EMBL" id="JBBKZT010000042">
    <property type="protein sequence ID" value="MEJ8852458.1"/>
    <property type="molecule type" value="Genomic_DNA"/>
</dbReference>